<evidence type="ECO:0000259" key="2">
    <source>
        <dbReference type="Pfam" id="PF04984"/>
    </source>
</evidence>
<dbReference type="Pfam" id="PF04984">
    <property type="entry name" value="Phage_sheath_1"/>
    <property type="match status" value="1"/>
</dbReference>
<accession>A0A2T5J3U9</accession>
<feature type="domain" description="Tail sheath protein subtilisin-like" evidence="2">
    <location>
        <begin position="216"/>
        <end position="367"/>
    </location>
</feature>
<gene>
    <name evidence="4" type="ORF">C8N29_101345</name>
</gene>
<dbReference type="InterPro" id="IPR035089">
    <property type="entry name" value="Phage_sheath_subtilisin"/>
</dbReference>
<protein>
    <submittedName>
        <fullName evidence="4">Phage tail sheath gpL-like</fullName>
    </submittedName>
</protein>
<dbReference type="OrthoDB" id="5442644at2"/>
<dbReference type="InterPro" id="IPR020287">
    <property type="entry name" value="Tail_sheath_C"/>
</dbReference>
<dbReference type="Proteomes" id="UP000244223">
    <property type="component" value="Unassembled WGS sequence"/>
</dbReference>
<evidence type="ECO:0000259" key="3">
    <source>
        <dbReference type="Pfam" id="PF17482"/>
    </source>
</evidence>
<dbReference type="Pfam" id="PF17482">
    <property type="entry name" value="Phage_sheath_1C"/>
    <property type="match status" value="1"/>
</dbReference>
<organism evidence="4 5">
    <name type="scientific">Agitococcus lubricus</name>
    <dbReference type="NCBI Taxonomy" id="1077255"/>
    <lineage>
        <taxon>Bacteria</taxon>
        <taxon>Pseudomonadati</taxon>
        <taxon>Pseudomonadota</taxon>
        <taxon>Gammaproteobacteria</taxon>
        <taxon>Moraxellales</taxon>
        <taxon>Moraxellaceae</taxon>
        <taxon>Agitococcus</taxon>
    </lineage>
</organism>
<name>A0A2T5J3U9_9GAMM</name>
<evidence type="ECO:0000256" key="1">
    <source>
        <dbReference type="ARBA" id="ARBA00008005"/>
    </source>
</evidence>
<reference evidence="4 5" key="1">
    <citation type="submission" date="2018-04" db="EMBL/GenBank/DDBJ databases">
        <title>Genomic Encyclopedia of Archaeal and Bacterial Type Strains, Phase II (KMG-II): from individual species to whole genera.</title>
        <authorList>
            <person name="Goeker M."/>
        </authorList>
    </citation>
    <scope>NUCLEOTIDE SEQUENCE [LARGE SCALE GENOMIC DNA]</scope>
    <source>
        <strain evidence="4 5">DSM 5822</strain>
    </source>
</reference>
<dbReference type="EMBL" id="QAON01000001">
    <property type="protein sequence ID" value="PTQ91272.1"/>
    <property type="molecule type" value="Genomic_DNA"/>
</dbReference>
<feature type="domain" description="Tail sheath protein C-terminal" evidence="3">
    <location>
        <begin position="379"/>
        <end position="479"/>
    </location>
</feature>
<evidence type="ECO:0000313" key="5">
    <source>
        <dbReference type="Proteomes" id="UP000244223"/>
    </source>
</evidence>
<dbReference type="RefSeq" id="WP_107864286.1">
    <property type="nucleotide sequence ID" value="NZ_QAON01000001.1"/>
</dbReference>
<proteinExistence type="inferred from homology"/>
<dbReference type="Gene3D" id="3.10.450.690">
    <property type="match status" value="1"/>
</dbReference>
<keyword evidence="5" id="KW-1185">Reference proteome</keyword>
<comment type="similarity">
    <text evidence="1">Belongs to the myoviridae tail sheath protein family.</text>
</comment>
<comment type="caution">
    <text evidence="4">The sequence shown here is derived from an EMBL/GenBank/DDBJ whole genome shotgun (WGS) entry which is preliminary data.</text>
</comment>
<dbReference type="AlphaFoldDB" id="A0A2T5J3U9"/>
<sequence length="481" mass="51987">MTEFNFREIPEGIRKPSVYMEFNITAANRLLPSNEQKILIIGQKNPEAPQLPLQVFDVYSSDQVGISCGFGSLAHRMAKAGIKAFPYASLQMILLDDSDFAEDKATATIALTMAEPAIRSGKLTLDIGGDSYVVAIAQNDTANIILDKIEAAINNDNDAPVLADYDGVGTSLLLTLETAGLVAESLLLSAACDVAGITVTVPARPDVSALTRPNVDDIQAVLDVIFAAGHNILVVPYAREDLLTAVRDHCDLVSNGIEQRGCVAVYASNDDVLATAKTRMQNLNAKRLVGAYLRGQSNWAGEVAAATAFVLASESDPARPLNGLPLLGIKAPPVSAWLSRAEQEDLLHNGITPLEVGAGQKVLIVRMLSGYLVNDIGVSDPSLLDITIIRSLDYIRRSCRERILLRFPRSKNSANRRRAIRSELLNVLKQLEGLEIVQNVDANKDFLVVEEHSTDRTRANARIPADVVRGLHVLAGQIDLL</sequence>
<evidence type="ECO:0000313" key="4">
    <source>
        <dbReference type="EMBL" id="PTQ91272.1"/>
    </source>
</evidence>